<gene>
    <name evidence="1" type="ORF">NBRC116187_24650</name>
</gene>
<accession>A0ABP9ZRN0</accession>
<dbReference type="Proteomes" id="UP001486808">
    <property type="component" value="Unassembled WGS sequence"/>
</dbReference>
<sequence length="141" mass="15931">MHVFGIVLEDGEEGFFEDEHPRYLFLYEGLLSEVAEKMSVTALKSFDGFSKAEEIATENADTNDTIAWLSAYNNARDSCEPEWFDASEALVAVMPIKESIQQSLDESPDDDIEYLVESLEVLVEILASAKERKSKFFMALM</sequence>
<protein>
    <recommendedName>
        <fullName evidence="3">YecA family protein</fullName>
    </recommendedName>
</protein>
<reference evidence="1 2" key="1">
    <citation type="submission" date="2024-04" db="EMBL/GenBank/DDBJ databases">
        <title>Draft genome sequence of Halopseudomonas sabulinigri NBRC 116187.</title>
        <authorList>
            <person name="Miyakawa T."/>
            <person name="Kusuya Y."/>
            <person name="Miura T."/>
        </authorList>
    </citation>
    <scope>NUCLEOTIDE SEQUENCE [LARGE SCALE GENOMIC DNA]</scope>
    <source>
        <strain evidence="1 2">4NH20-0042</strain>
    </source>
</reference>
<dbReference type="EMBL" id="BAABWD010000002">
    <property type="protein sequence ID" value="GAA6132105.1"/>
    <property type="molecule type" value="Genomic_DNA"/>
</dbReference>
<evidence type="ECO:0008006" key="3">
    <source>
        <dbReference type="Google" id="ProtNLM"/>
    </source>
</evidence>
<evidence type="ECO:0000313" key="2">
    <source>
        <dbReference type="Proteomes" id="UP001486808"/>
    </source>
</evidence>
<organism evidence="1 2">
    <name type="scientific">Halopseudomonas sabulinigri</name>
    <dbReference type="NCBI Taxonomy" id="472181"/>
    <lineage>
        <taxon>Bacteria</taxon>
        <taxon>Pseudomonadati</taxon>
        <taxon>Pseudomonadota</taxon>
        <taxon>Gammaproteobacteria</taxon>
        <taxon>Pseudomonadales</taxon>
        <taxon>Pseudomonadaceae</taxon>
        <taxon>Halopseudomonas</taxon>
    </lineage>
</organism>
<name>A0ABP9ZRN0_9GAMM</name>
<proteinExistence type="predicted"/>
<evidence type="ECO:0000313" key="1">
    <source>
        <dbReference type="EMBL" id="GAA6132105.1"/>
    </source>
</evidence>
<dbReference type="RefSeq" id="WP_353388794.1">
    <property type="nucleotide sequence ID" value="NZ_BAABWD010000002.1"/>
</dbReference>
<comment type="caution">
    <text evidence="1">The sequence shown here is derived from an EMBL/GenBank/DDBJ whole genome shotgun (WGS) entry which is preliminary data.</text>
</comment>
<keyword evidence="2" id="KW-1185">Reference proteome</keyword>